<accession>A0A0C2CW39</accession>
<dbReference type="Pfam" id="PF13598">
    <property type="entry name" value="DUF4139"/>
    <property type="match status" value="1"/>
</dbReference>
<comment type="caution">
    <text evidence="4">The sequence shown here is derived from an EMBL/GenBank/DDBJ whole genome shotgun (WGS) entry which is preliminary data.</text>
</comment>
<dbReference type="PANTHER" id="PTHR31005:SF8">
    <property type="entry name" value="DUF4139 DOMAIN-CONTAINING PROTEIN"/>
    <property type="match status" value="1"/>
</dbReference>
<name>A0A0C2CW39_9BACT</name>
<feature type="region of interest" description="Disordered" evidence="2">
    <location>
        <begin position="383"/>
        <end position="436"/>
    </location>
</feature>
<reference evidence="4 5" key="1">
    <citation type="submission" date="2014-12" db="EMBL/GenBank/DDBJ databases">
        <title>Genome assembly of Enhygromyxa salina DSM 15201.</title>
        <authorList>
            <person name="Sharma G."/>
            <person name="Subramanian S."/>
        </authorList>
    </citation>
    <scope>NUCLEOTIDE SEQUENCE [LARGE SCALE GENOMIC DNA]</scope>
    <source>
        <strain evidence="4 5">DSM 15201</strain>
    </source>
</reference>
<dbReference type="EMBL" id="JMCC02000152">
    <property type="protein sequence ID" value="KIG12087.1"/>
    <property type="molecule type" value="Genomic_DNA"/>
</dbReference>
<evidence type="ECO:0000256" key="1">
    <source>
        <dbReference type="SAM" id="Coils"/>
    </source>
</evidence>
<feature type="coiled-coil region" evidence="1">
    <location>
        <begin position="672"/>
        <end position="713"/>
    </location>
</feature>
<keyword evidence="1" id="KW-0175">Coiled coil</keyword>
<dbReference type="InterPro" id="IPR037291">
    <property type="entry name" value="DUF4139"/>
</dbReference>
<evidence type="ECO:0000256" key="2">
    <source>
        <dbReference type="SAM" id="MobiDB-lite"/>
    </source>
</evidence>
<dbReference type="AlphaFoldDB" id="A0A0C2CW39"/>
<feature type="region of interest" description="Disordered" evidence="2">
    <location>
        <begin position="761"/>
        <end position="783"/>
    </location>
</feature>
<evidence type="ECO:0000259" key="3">
    <source>
        <dbReference type="Pfam" id="PF13598"/>
    </source>
</evidence>
<gene>
    <name evidence="4" type="ORF">DB30_02061</name>
</gene>
<organism evidence="4 5">
    <name type="scientific">Enhygromyxa salina</name>
    <dbReference type="NCBI Taxonomy" id="215803"/>
    <lineage>
        <taxon>Bacteria</taxon>
        <taxon>Pseudomonadati</taxon>
        <taxon>Myxococcota</taxon>
        <taxon>Polyangia</taxon>
        <taxon>Nannocystales</taxon>
        <taxon>Nannocystaceae</taxon>
        <taxon>Enhygromyxa</taxon>
    </lineage>
</organism>
<proteinExistence type="predicted"/>
<protein>
    <recommendedName>
        <fullName evidence="3">DUF4139 domain-containing protein</fullName>
    </recommendedName>
</protein>
<dbReference type="PANTHER" id="PTHR31005">
    <property type="entry name" value="DUF4139 DOMAIN-CONTAINING PROTEIN"/>
    <property type="match status" value="1"/>
</dbReference>
<evidence type="ECO:0000313" key="4">
    <source>
        <dbReference type="EMBL" id="KIG12087.1"/>
    </source>
</evidence>
<sequence>MAAARLSYPHRPEILMRKLAIVSLFVFPLLAGCAGRKPLATVDDLELDTVVLYRNGIGYFERRGKVTDDVLRLKVRKDQVNDLLKSLTVVDATGKAVSVSMPLDPAAWANTAMATLAPGRGSLAQVLDSIRGTELTVHTHTGRIMRGRVVMVERSVNEPDPSNRGGGGAIPSSTSDSLDWKLTLLSNGHMQVVRLSKIKSISLHDGDLAMQLHRSLDASAGEGMFEQIEIEVRLTGARSHDLTVSYVVSAPMWKPTYRVVLPEDGDGKALLQGWAVVDNISGEDWTEISLSLTSGAPIAFRYDLHTPREVYRSDMTESGVHRQAAVAVGETSWGDASMDELAAPMEEEAVYEKSGEAYAGDYWEQEVAEGALDDGDRSRLIAKKKDKGGVGASARGGAAPAPAAPPPPPAAAAERGPSMDLESLRRSTDASARSQRISGLTRVDLSTPVTLPDGTSTMVAVINEEIAAEQTFLYKPGGGGYGYEANPYRVVRFQNSTEYVLEPGPISIYSGGSFVGEGLSEAVGAGTSVTIPFAVEPGIMVTSAKQYSGQEMTVTRIVRGVLEVESFYQTTTTWDVRGPAQAKGFKVLIRQPQSGSNYELAQRPESTEDLEDAWLIPVTVAPKATSASIKVVEQTPSKISLAIWDQQALALLEKFLTADNLDAAARNKLQPVVELRREIGRIDTEVDGLRRQQAELEQRADQTRRNLDSIKKDPAAGALRQKLNKRLDEFSSEADTRGRRIVELESKRLELKIELEDMIQDLDLRAPSTPGAPGSERTKDGQK</sequence>
<dbReference type="InterPro" id="IPR011935">
    <property type="entry name" value="CHP02231"/>
</dbReference>
<feature type="domain" description="DUF4139" evidence="3">
    <location>
        <begin position="242"/>
        <end position="297"/>
    </location>
</feature>
<dbReference type="PROSITE" id="PS51257">
    <property type="entry name" value="PROKAR_LIPOPROTEIN"/>
    <property type="match status" value="1"/>
</dbReference>
<dbReference type="Proteomes" id="UP000031599">
    <property type="component" value="Unassembled WGS sequence"/>
</dbReference>
<evidence type="ECO:0000313" key="5">
    <source>
        <dbReference type="Proteomes" id="UP000031599"/>
    </source>
</evidence>